<keyword evidence="4" id="KW-0031">Aminopeptidase</keyword>
<sequence>MGAPTADAVPRTLGASAREAAPADIADQVRALPGVAKVTEATAPAGYRFFLIDFTQLVDHTSPAKGTFTQRITLLHKDVGRPMVMYTGGYNVSQNPSRSEPTQIVDGNQVSMEYRFFEPSRPAKPNWKRQLTIWQAATDQHVIIESFKRLYRQRWLTTGGSKGGMTATYHRRFYPRDVAGTVPYVAPNDVVDSKDVYNTFLNKVGNDPACRQTLTDLQRRTLKDRSWFLAKTRAVSKANNYTYEIVGTTDKAMESSIVDAPFAFWQYSTQADCATLPDPKTATNDQIWDFYENTSSLTGYADQLVSAYTPYYFQAAYQLGSPEPFENHIKDLLRYPGLDVAISFVPKDIRPKKFDKTAMPDIDKWVSTESRQMLYVYGGNDPWGAEAFTCGAKAAQRECARYFVAGGNHGSRIGQLPDAEKTRATALVLKWAGLGGGDQASKQMAAAGRPKQVPALDNVTPDYLRRGGM</sequence>
<dbReference type="ESTHER" id="9mico-a0a0k1jpi8">
    <property type="family name" value="Peptidase_S37"/>
</dbReference>
<organism evidence="4 5">
    <name type="scientific">Luteipulveratus mongoliensis</name>
    <dbReference type="NCBI Taxonomy" id="571913"/>
    <lineage>
        <taxon>Bacteria</taxon>
        <taxon>Bacillati</taxon>
        <taxon>Actinomycetota</taxon>
        <taxon>Actinomycetes</taxon>
        <taxon>Micrococcales</taxon>
        <taxon>Dermacoccaceae</taxon>
        <taxon>Luteipulveratus</taxon>
    </lineage>
</organism>
<dbReference type="SUPFAM" id="SSF53474">
    <property type="entry name" value="alpha/beta-Hydrolases"/>
    <property type="match status" value="1"/>
</dbReference>
<dbReference type="GO" id="GO:0004177">
    <property type="term" value="F:aminopeptidase activity"/>
    <property type="evidence" value="ECO:0007669"/>
    <property type="project" value="UniProtKB-KW"/>
</dbReference>
<dbReference type="InterPro" id="IPR008761">
    <property type="entry name" value="Peptidase_S37"/>
</dbReference>
<dbReference type="InterPro" id="IPR029058">
    <property type="entry name" value="AB_hydrolase_fold"/>
</dbReference>
<gene>
    <name evidence="4" type="ORF">VV02_00645</name>
</gene>
<evidence type="ECO:0000313" key="4">
    <source>
        <dbReference type="EMBL" id="AKU18508.1"/>
    </source>
</evidence>
<protein>
    <submittedName>
        <fullName evidence="4">Tripeptidyl aminopeptidase</fullName>
    </submittedName>
</protein>
<evidence type="ECO:0000313" key="5">
    <source>
        <dbReference type="Proteomes" id="UP000066480"/>
    </source>
</evidence>
<dbReference type="Pfam" id="PF05576">
    <property type="entry name" value="Peptidase_S37"/>
    <property type="match status" value="1"/>
</dbReference>
<dbReference type="STRING" id="571913.VV02_00645"/>
<dbReference type="Gene3D" id="3.40.50.1820">
    <property type="entry name" value="alpha/beta hydrolase"/>
    <property type="match status" value="1"/>
</dbReference>
<evidence type="ECO:0000256" key="2">
    <source>
        <dbReference type="ARBA" id="ARBA00022729"/>
    </source>
</evidence>
<dbReference type="PANTHER" id="PTHR11010">
    <property type="entry name" value="PROTEASE S28 PRO-X CARBOXYPEPTIDASE-RELATED"/>
    <property type="match status" value="1"/>
</dbReference>
<evidence type="ECO:0000256" key="3">
    <source>
        <dbReference type="ARBA" id="ARBA00022801"/>
    </source>
</evidence>
<keyword evidence="3" id="KW-0378">Hydrolase</keyword>
<dbReference type="PANTHER" id="PTHR11010:SF38">
    <property type="entry name" value="LYSOSOMAL PRO-X CARBOXYPEPTIDASE"/>
    <property type="match status" value="1"/>
</dbReference>
<keyword evidence="5" id="KW-1185">Reference proteome</keyword>
<dbReference type="KEGG" id="lmoi:VV02_00645"/>
<reference evidence="4 5" key="1">
    <citation type="submission" date="2015-03" db="EMBL/GenBank/DDBJ databases">
        <title>Luteipulveratus halotolerans sp. nov., a novel actinobacterium (Dermacoccaceae) from Sarawak, Malaysia.</title>
        <authorList>
            <person name="Juboi H."/>
            <person name="Basik A."/>
            <person name="Shamsul S.S."/>
            <person name="Arnold P."/>
            <person name="Schmitt E.K."/>
            <person name="Sanglier J.-J."/>
            <person name="Yeo T."/>
        </authorList>
    </citation>
    <scope>NUCLEOTIDE SEQUENCE [LARGE SCALE GENOMIC DNA]</scope>
    <source>
        <strain evidence="4 5">MN07-A0370</strain>
    </source>
</reference>
<name>A0A0K1JPI8_9MICO</name>
<proteinExistence type="predicted"/>
<dbReference type="AlphaFoldDB" id="A0A0K1JPI8"/>
<keyword evidence="1" id="KW-0645">Protease</keyword>
<keyword evidence="2" id="KW-0732">Signal</keyword>
<evidence type="ECO:0000256" key="1">
    <source>
        <dbReference type="ARBA" id="ARBA00022670"/>
    </source>
</evidence>
<dbReference type="GO" id="GO:0008239">
    <property type="term" value="F:dipeptidyl-peptidase activity"/>
    <property type="evidence" value="ECO:0007669"/>
    <property type="project" value="TreeGrafter"/>
</dbReference>
<dbReference type="Proteomes" id="UP000066480">
    <property type="component" value="Chromosome"/>
</dbReference>
<dbReference type="EMBL" id="CP011112">
    <property type="protein sequence ID" value="AKU18508.1"/>
    <property type="molecule type" value="Genomic_DNA"/>
</dbReference>
<accession>A0A0K1JPI8</accession>
<dbReference type="GO" id="GO:0006508">
    <property type="term" value="P:proteolysis"/>
    <property type="evidence" value="ECO:0007669"/>
    <property type="project" value="UniProtKB-KW"/>
</dbReference>